<reference evidence="1 2" key="1">
    <citation type="submission" date="2017-07" db="EMBL/GenBank/DDBJ databases">
        <title>First draft Genome Sequence of Nocardia cerradoensis isolated from human infection.</title>
        <authorList>
            <person name="Carrasco G."/>
        </authorList>
    </citation>
    <scope>NUCLEOTIDE SEQUENCE [LARGE SCALE GENOMIC DNA]</scope>
    <source>
        <strain evidence="1 2">CNM20130759</strain>
    </source>
</reference>
<protein>
    <submittedName>
        <fullName evidence="1">Uncharacterized protein</fullName>
    </submittedName>
</protein>
<comment type="caution">
    <text evidence="1">The sequence shown here is derived from an EMBL/GenBank/DDBJ whole genome shotgun (WGS) entry which is preliminary data.</text>
</comment>
<evidence type="ECO:0000313" key="2">
    <source>
        <dbReference type="Proteomes" id="UP000215506"/>
    </source>
</evidence>
<accession>A0A231GT02</accession>
<dbReference type="Proteomes" id="UP000215506">
    <property type="component" value="Unassembled WGS sequence"/>
</dbReference>
<name>A0A231GT02_9NOCA</name>
<organism evidence="1 2">
    <name type="scientific">Nocardia cerradoensis</name>
    <dbReference type="NCBI Taxonomy" id="85688"/>
    <lineage>
        <taxon>Bacteria</taxon>
        <taxon>Bacillati</taxon>
        <taxon>Actinomycetota</taxon>
        <taxon>Actinomycetes</taxon>
        <taxon>Mycobacteriales</taxon>
        <taxon>Nocardiaceae</taxon>
        <taxon>Nocardia</taxon>
    </lineage>
</organism>
<evidence type="ECO:0000313" key="1">
    <source>
        <dbReference type="EMBL" id="OXR39601.1"/>
    </source>
</evidence>
<dbReference type="EMBL" id="NGAF01000175">
    <property type="protein sequence ID" value="OXR39601.1"/>
    <property type="molecule type" value="Genomic_DNA"/>
</dbReference>
<sequence>MSVARRSLGCGTRFTKWAASSRSTVLVTEVGCTCRRALATAIGSAPVLLKLSNISNSYREKVKPDGRRASSTRAITICWARTSDVTAAIPSATSPQPCSIH</sequence>
<keyword evidence="2" id="KW-1185">Reference proteome</keyword>
<dbReference type="AlphaFoldDB" id="A0A231GT02"/>
<proteinExistence type="predicted"/>
<gene>
    <name evidence="1" type="ORF">B7C42_08331</name>
</gene>